<evidence type="ECO:0000256" key="1">
    <source>
        <dbReference type="SAM" id="Coils"/>
    </source>
</evidence>
<evidence type="ECO:0000313" key="2">
    <source>
        <dbReference type="EMBL" id="HIR59614.1"/>
    </source>
</evidence>
<proteinExistence type="predicted"/>
<reference evidence="2" key="2">
    <citation type="journal article" date="2021" name="PeerJ">
        <title>Extensive microbial diversity within the chicken gut microbiome revealed by metagenomics and culture.</title>
        <authorList>
            <person name="Gilroy R."/>
            <person name="Ravi A."/>
            <person name="Getino M."/>
            <person name="Pursley I."/>
            <person name="Horton D.L."/>
            <person name="Alikhan N.F."/>
            <person name="Baker D."/>
            <person name="Gharbi K."/>
            <person name="Hall N."/>
            <person name="Watson M."/>
            <person name="Adriaenssens E.M."/>
            <person name="Foster-Nyarko E."/>
            <person name="Jarju S."/>
            <person name="Secka A."/>
            <person name="Antonio M."/>
            <person name="Oren A."/>
            <person name="Chaudhuri R.R."/>
            <person name="La Ragione R."/>
            <person name="Hildebrand F."/>
            <person name="Pallen M.J."/>
        </authorList>
    </citation>
    <scope>NUCLEOTIDE SEQUENCE</scope>
    <source>
        <strain evidence="2">CHK184-20233</strain>
    </source>
</reference>
<reference evidence="2" key="1">
    <citation type="submission" date="2020-10" db="EMBL/GenBank/DDBJ databases">
        <authorList>
            <person name="Gilroy R."/>
        </authorList>
    </citation>
    <scope>NUCLEOTIDE SEQUENCE</scope>
    <source>
        <strain evidence="2">CHK184-20233</strain>
    </source>
</reference>
<dbReference type="EMBL" id="DVHC01000062">
    <property type="protein sequence ID" value="HIR59614.1"/>
    <property type="molecule type" value="Genomic_DNA"/>
</dbReference>
<gene>
    <name evidence="2" type="ORF">IAB38_06140</name>
</gene>
<dbReference type="AlphaFoldDB" id="A0A9D1DVK9"/>
<sequence length="177" mass="21042">MPNLEELIKIREEAIKEYQKQFEIETTRIEKFIRESSARYYTEYVISYLTKKANERLTLNMDLFTIQDCGKIVEKDNDELTTELFNKIPFNNTFSILNSDNYFDHINIENDPIYYFTGKNESDKWFLRLSYIEAFAKNDNYSFEKIEPEGVFDVGFEVIASLPKLELPKHKVLSIKD</sequence>
<protein>
    <submittedName>
        <fullName evidence="2">Uncharacterized protein</fullName>
    </submittedName>
</protein>
<name>A0A9D1DVK9_9FIRM</name>
<accession>A0A9D1DVK9</accession>
<keyword evidence="1" id="KW-0175">Coiled coil</keyword>
<organism evidence="2 3">
    <name type="scientific">Candidatus Onthousia excrementipullorum</name>
    <dbReference type="NCBI Taxonomy" id="2840884"/>
    <lineage>
        <taxon>Bacteria</taxon>
        <taxon>Bacillati</taxon>
        <taxon>Bacillota</taxon>
        <taxon>Bacilli</taxon>
        <taxon>Candidatus Onthousia</taxon>
    </lineage>
</organism>
<comment type="caution">
    <text evidence="2">The sequence shown here is derived from an EMBL/GenBank/DDBJ whole genome shotgun (WGS) entry which is preliminary data.</text>
</comment>
<evidence type="ECO:0000313" key="3">
    <source>
        <dbReference type="Proteomes" id="UP000824232"/>
    </source>
</evidence>
<feature type="coiled-coil region" evidence="1">
    <location>
        <begin position="1"/>
        <end position="35"/>
    </location>
</feature>
<dbReference type="Proteomes" id="UP000824232">
    <property type="component" value="Unassembled WGS sequence"/>
</dbReference>